<accession>A0A2S4UXG4</accession>
<dbReference type="EMBL" id="PKSM01000222">
    <property type="protein sequence ID" value="POW01984.1"/>
    <property type="molecule type" value="Genomic_DNA"/>
</dbReference>
<dbReference type="Gene3D" id="3.40.50.300">
    <property type="entry name" value="P-loop containing nucleotide triphosphate hydrolases"/>
    <property type="match status" value="1"/>
</dbReference>
<evidence type="ECO:0000256" key="5">
    <source>
        <dbReference type="ARBA" id="ARBA00034808"/>
    </source>
</evidence>
<sequence length="624" mass="70254">MNRVSKSPPPPINPPRATWAAAGITVLAKIAAKKDQDLRVEIAKISRERYGQEAKPLQIDAVVNLVRGRNTFLLAGTGYGKSRIPELYYRTLPSREKPVILVLNPLDTLGDNQVLEKKKAKFSAINLTSLSFNKEEAEKIANGVYNFVYLSPEIFLNSKLWDRVYFSSKFQRRLGLVVLDEAHMVYEWGIVEKTRGRKRSSALGRHEDRGIFRPSYGNLGGHLMTRNNMPMLLMSATCRPVAIREIKKSLKLPDESLQMLRGELTRPEIRLIRITMDSSLSSCDDLLGLYAPKTATSDEKVVPTIIYSGSRHRTVKVLEVLDQARGGPDAAINSESTFARRFHSITGDLCKMDVAEEFGSGKFPIVSATMALGLGQNWSRKQRVGGKNHIHQILDGVEQSDDDRMDGLAITPVCLRIAFSLDTKLGYIPMSVNDRGYQNEKAREETEGFAPCRCSNCMPMEADTFMENMKMLTTDNVDRMITIDLNAYVSGAWIPKAQKVKTRVPRPSTKRALANPEDLRVFKKRMCDTVEELHQKHHGENSFFTASNLFQDNKIDLIAQHADNITNTKQLGVLIGGEMIEGQLDALMELTTDSKQGPVRLQYPRKPLRHHVPRPPQSHYQSYQ</sequence>
<dbReference type="GO" id="GO:0003677">
    <property type="term" value="F:DNA binding"/>
    <property type="evidence" value="ECO:0007669"/>
    <property type="project" value="UniProtKB-KW"/>
</dbReference>
<dbReference type="PANTHER" id="PTHR13710">
    <property type="entry name" value="DNA HELICASE RECQ FAMILY MEMBER"/>
    <property type="match status" value="1"/>
</dbReference>
<dbReference type="PROSITE" id="PS51192">
    <property type="entry name" value="HELICASE_ATP_BIND_1"/>
    <property type="match status" value="1"/>
</dbReference>
<evidence type="ECO:0000313" key="9">
    <source>
        <dbReference type="Proteomes" id="UP000238274"/>
    </source>
</evidence>
<dbReference type="SMART" id="SM00487">
    <property type="entry name" value="DEXDc"/>
    <property type="match status" value="1"/>
</dbReference>
<feature type="domain" description="Helicase ATP-binding" evidence="7">
    <location>
        <begin position="62"/>
        <end position="256"/>
    </location>
</feature>
<evidence type="ECO:0000256" key="1">
    <source>
        <dbReference type="ARBA" id="ARBA00005446"/>
    </source>
</evidence>
<dbReference type="Pfam" id="PF00270">
    <property type="entry name" value="DEAD"/>
    <property type="match status" value="1"/>
</dbReference>
<evidence type="ECO:0000256" key="6">
    <source>
        <dbReference type="SAM" id="MobiDB-lite"/>
    </source>
</evidence>
<dbReference type="GO" id="GO:0043138">
    <property type="term" value="F:3'-5' DNA helicase activity"/>
    <property type="evidence" value="ECO:0007669"/>
    <property type="project" value="UniProtKB-EC"/>
</dbReference>
<dbReference type="OrthoDB" id="5409596at2759"/>
<keyword evidence="3" id="KW-0413">Isomerase</keyword>
<dbReference type="InterPro" id="IPR011545">
    <property type="entry name" value="DEAD/DEAH_box_helicase_dom"/>
</dbReference>
<dbReference type="VEuPathDB" id="FungiDB:PSHT_12254"/>
<evidence type="ECO:0000256" key="3">
    <source>
        <dbReference type="ARBA" id="ARBA00023235"/>
    </source>
</evidence>
<dbReference type="GO" id="GO:0005524">
    <property type="term" value="F:ATP binding"/>
    <property type="evidence" value="ECO:0007669"/>
    <property type="project" value="InterPro"/>
</dbReference>
<dbReference type="GO" id="GO:0009378">
    <property type="term" value="F:four-way junction helicase activity"/>
    <property type="evidence" value="ECO:0007669"/>
    <property type="project" value="TreeGrafter"/>
</dbReference>
<comment type="similarity">
    <text evidence="1">Belongs to the helicase family. RecQ subfamily.</text>
</comment>
<dbReference type="EC" id="5.6.2.4" evidence="5"/>
<dbReference type="AlphaFoldDB" id="A0A2S4UXG4"/>
<evidence type="ECO:0000256" key="2">
    <source>
        <dbReference type="ARBA" id="ARBA00023125"/>
    </source>
</evidence>
<dbReference type="VEuPathDB" id="FungiDB:PSTT_10055"/>
<evidence type="ECO:0000256" key="4">
    <source>
        <dbReference type="ARBA" id="ARBA00034617"/>
    </source>
</evidence>
<dbReference type="Proteomes" id="UP000238274">
    <property type="component" value="Unassembled WGS sequence"/>
</dbReference>
<dbReference type="SUPFAM" id="SSF52540">
    <property type="entry name" value="P-loop containing nucleoside triphosphate hydrolases"/>
    <property type="match status" value="2"/>
</dbReference>
<dbReference type="PANTHER" id="PTHR13710:SF105">
    <property type="entry name" value="ATP-DEPENDENT DNA HELICASE Q1"/>
    <property type="match status" value="1"/>
</dbReference>
<reference evidence="8 9" key="1">
    <citation type="submission" date="2017-12" db="EMBL/GenBank/DDBJ databases">
        <title>Gene loss provides genomic basis for host adaptation in cereal stripe rust fungi.</title>
        <authorList>
            <person name="Xia C."/>
        </authorList>
    </citation>
    <scope>NUCLEOTIDE SEQUENCE [LARGE SCALE GENOMIC DNA]</scope>
    <source>
        <strain evidence="8 9">93TX-2</strain>
    </source>
</reference>
<name>A0A2S4UXG4_9BASI</name>
<reference evidence="9" key="3">
    <citation type="journal article" date="2018" name="Mol. Plant Microbe Interact.">
        <title>Genome sequence resources for the wheat stripe rust pathogen (Puccinia striiformis f. sp. tritici) and the barley stripe rust pathogen (Puccinia striiformis f. sp. hordei).</title>
        <authorList>
            <person name="Xia C."/>
            <person name="Wang M."/>
            <person name="Yin C."/>
            <person name="Cornejo O.E."/>
            <person name="Hulbert S.H."/>
            <person name="Chen X."/>
        </authorList>
    </citation>
    <scope>NUCLEOTIDE SEQUENCE [LARGE SCALE GENOMIC DNA]</scope>
    <source>
        <strain evidence="9">93TX-2</strain>
    </source>
</reference>
<comment type="catalytic activity">
    <reaction evidence="4">
        <text>Couples ATP hydrolysis with the unwinding of duplex DNA by translocating in the 3'-5' direction.</text>
        <dbReference type="EC" id="5.6.2.4"/>
    </reaction>
</comment>
<reference evidence="9" key="2">
    <citation type="journal article" date="2018" name="BMC Genomics">
        <title>Genomic insights into host adaptation between the wheat stripe rust pathogen (Puccinia striiformis f. sp. tritici) and the barley stripe rust pathogen (Puccinia striiformis f. sp. hordei).</title>
        <authorList>
            <person name="Xia C."/>
            <person name="Wang M."/>
            <person name="Yin C."/>
            <person name="Cornejo O.E."/>
            <person name="Hulbert S.H."/>
            <person name="Chen X."/>
        </authorList>
    </citation>
    <scope>NUCLEOTIDE SEQUENCE [LARGE SCALE GENOMIC DNA]</scope>
    <source>
        <strain evidence="9">93TX-2</strain>
    </source>
</reference>
<dbReference type="GO" id="GO:0005694">
    <property type="term" value="C:chromosome"/>
    <property type="evidence" value="ECO:0007669"/>
    <property type="project" value="TreeGrafter"/>
</dbReference>
<dbReference type="GO" id="GO:0005737">
    <property type="term" value="C:cytoplasm"/>
    <property type="evidence" value="ECO:0007669"/>
    <property type="project" value="TreeGrafter"/>
</dbReference>
<keyword evidence="9" id="KW-1185">Reference proteome</keyword>
<evidence type="ECO:0000259" key="7">
    <source>
        <dbReference type="PROSITE" id="PS51192"/>
    </source>
</evidence>
<gene>
    <name evidence="8" type="ORF">PSHT_12254</name>
</gene>
<dbReference type="GO" id="GO:0000724">
    <property type="term" value="P:double-strand break repair via homologous recombination"/>
    <property type="evidence" value="ECO:0007669"/>
    <property type="project" value="TreeGrafter"/>
</dbReference>
<dbReference type="InterPro" id="IPR027417">
    <property type="entry name" value="P-loop_NTPase"/>
</dbReference>
<keyword evidence="2" id="KW-0238">DNA-binding</keyword>
<dbReference type="InterPro" id="IPR014001">
    <property type="entry name" value="Helicase_ATP-bd"/>
</dbReference>
<feature type="region of interest" description="Disordered" evidence="6">
    <location>
        <begin position="605"/>
        <end position="624"/>
    </location>
</feature>
<organism evidence="8 9">
    <name type="scientific">Puccinia striiformis</name>
    <dbReference type="NCBI Taxonomy" id="27350"/>
    <lineage>
        <taxon>Eukaryota</taxon>
        <taxon>Fungi</taxon>
        <taxon>Dikarya</taxon>
        <taxon>Basidiomycota</taxon>
        <taxon>Pucciniomycotina</taxon>
        <taxon>Pucciniomycetes</taxon>
        <taxon>Pucciniales</taxon>
        <taxon>Pucciniaceae</taxon>
        <taxon>Puccinia</taxon>
    </lineage>
</organism>
<evidence type="ECO:0000313" key="8">
    <source>
        <dbReference type="EMBL" id="POW01984.1"/>
    </source>
</evidence>
<protein>
    <recommendedName>
        <fullName evidence="5">DNA 3'-5' helicase</fullName>
        <ecNumber evidence="5">5.6.2.4</ecNumber>
    </recommendedName>
</protein>
<comment type="caution">
    <text evidence="8">The sequence shown here is derived from an EMBL/GenBank/DDBJ whole genome shotgun (WGS) entry which is preliminary data.</text>
</comment>
<proteinExistence type="inferred from homology"/>